<comment type="caution">
    <text evidence="2">The sequence shown here is derived from an EMBL/GenBank/DDBJ whole genome shotgun (WGS) entry which is preliminary data.</text>
</comment>
<keyword evidence="3" id="KW-1185">Reference proteome</keyword>
<sequence>MDAIAAFAAALTVTAAGAAVVHYAVRAGASAVREQIAPDTEEWKRSHNRRRDTFAEFAAPAEQIGHILETWPALSPLARQPQRKAAYGHLKTLERRQGLILLEGGPDVRAAAQQLLDECTRLVRRLDPYAPPGPIDATPRGLAMPFLRACREYLEAESERHFGLQVRRRLTALR</sequence>
<organism evidence="2 3">
    <name type="scientific">Streptomyces lannensis</name>
    <dbReference type="NCBI Taxonomy" id="766498"/>
    <lineage>
        <taxon>Bacteria</taxon>
        <taxon>Bacillati</taxon>
        <taxon>Actinomycetota</taxon>
        <taxon>Actinomycetes</taxon>
        <taxon>Kitasatosporales</taxon>
        <taxon>Streptomycetaceae</taxon>
        <taxon>Streptomyces</taxon>
    </lineage>
</organism>
<evidence type="ECO:0008006" key="4">
    <source>
        <dbReference type="Google" id="ProtNLM"/>
    </source>
</evidence>
<accession>A0ABP7KUD0</accession>
<gene>
    <name evidence="2" type="ORF">GCM10022207_63170</name>
</gene>
<dbReference type="EMBL" id="BAAAZA010000023">
    <property type="protein sequence ID" value="GAA3887215.1"/>
    <property type="molecule type" value="Genomic_DNA"/>
</dbReference>
<proteinExistence type="predicted"/>
<dbReference type="RefSeq" id="WP_345552770.1">
    <property type="nucleotide sequence ID" value="NZ_BAAAZA010000023.1"/>
</dbReference>
<reference evidence="3" key="1">
    <citation type="journal article" date="2019" name="Int. J. Syst. Evol. Microbiol.">
        <title>The Global Catalogue of Microorganisms (GCM) 10K type strain sequencing project: providing services to taxonomists for standard genome sequencing and annotation.</title>
        <authorList>
            <consortium name="The Broad Institute Genomics Platform"/>
            <consortium name="The Broad Institute Genome Sequencing Center for Infectious Disease"/>
            <person name="Wu L."/>
            <person name="Ma J."/>
        </authorList>
    </citation>
    <scope>NUCLEOTIDE SEQUENCE [LARGE SCALE GENOMIC DNA]</scope>
    <source>
        <strain evidence="3">JCM 16578</strain>
    </source>
</reference>
<protein>
    <recommendedName>
        <fullName evidence="4">Secreted protein</fullName>
    </recommendedName>
</protein>
<dbReference type="Proteomes" id="UP001501563">
    <property type="component" value="Unassembled WGS sequence"/>
</dbReference>
<feature type="signal peptide" evidence="1">
    <location>
        <begin position="1"/>
        <end position="18"/>
    </location>
</feature>
<name>A0ABP7KUD0_9ACTN</name>
<evidence type="ECO:0000313" key="3">
    <source>
        <dbReference type="Proteomes" id="UP001501563"/>
    </source>
</evidence>
<keyword evidence="1" id="KW-0732">Signal</keyword>
<feature type="chain" id="PRO_5046498008" description="Secreted protein" evidence="1">
    <location>
        <begin position="19"/>
        <end position="174"/>
    </location>
</feature>
<evidence type="ECO:0000256" key="1">
    <source>
        <dbReference type="SAM" id="SignalP"/>
    </source>
</evidence>
<evidence type="ECO:0000313" key="2">
    <source>
        <dbReference type="EMBL" id="GAA3887215.1"/>
    </source>
</evidence>